<dbReference type="Gene3D" id="1.20.1250.20">
    <property type="entry name" value="MFS general substrate transporter like domains"/>
    <property type="match status" value="1"/>
</dbReference>
<feature type="transmembrane region" description="Helical" evidence="8">
    <location>
        <begin position="410"/>
        <end position="433"/>
    </location>
</feature>
<dbReference type="Proteomes" id="UP000193240">
    <property type="component" value="Unassembled WGS sequence"/>
</dbReference>
<dbReference type="InterPro" id="IPR020846">
    <property type="entry name" value="MFS_dom"/>
</dbReference>
<evidence type="ECO:0000256" key="2">
    <source>
        <dbReference type="ARBA" id="ARBA00010992"/>
    </source>
</evidence>
<keyword evidence="6 8" id="KW-0472">Membrane</keyword>
<keyword evidence="11" id="KW-1185">Reference proteome</keyword>
<protein>
    <recommendedName>
        <fullName evidence="9">Major facilitator superfamily (MFS) profile domain-containing protein</fullName>
    </recommendedName>
</protein>
<evidence type="ECO:0000256" key="7">
    <source>
        <dbReference type="SAM" id="MobiDB-lite"/>
    </source>
</evidence>
<dbReference type="PROSITE" id="PS50850">
    <property type="entry name" value="MFS"/>
    <property type="match status" value="1"/>
</dbReference>
<feature type="transmembrane region" description="Helical" evidence="8">
    <location>
        <begin position="342"/>
        <end position="364"/>
    </location>
</feature>
<gene>
    <name evidence="10" type="ORF">B5807_11372</name>
</gene>
<dbReference type="InterPro" id="IPR005828">
    <property type="entry name" value="MFS_sugar_transport-like"/>
</dbReference>
<feature type="region of interest" description="Disordered" evidence="7">
    <location>
        <begin position="519"/>
        <end position="541"/>
    </location>
</feature>
<dbReference type="AlphaFoldDB" id="A0A1Y2LLD2"/>
<feature type="compositionally biased region" description="Basic residues" evidence="7">
    <location>
        <begin position="606"/>
        <end position="617"/>
    </location>
</feature>
<feature type="domain" description="Major facilitator superfamily (MFS) profile" evidence="9">
    <location>
        <begin position="16"/>
        <end position="464"/>
    </location>
</feature>
<feature type="transmembrane region" description="Helical" evidence="8">
    <location>
        <begin position="186"/>
        <end position="207"/>
    </location>
</feature>
<evidence type="ECO:0000256" key="3">
    <source>
        <dbReference type="ARBA" id="ARBA00022448"/>
    </source>
</evidence>
<dbReference type="InterPro" id="IPR050360">
    <property type="entry name" value="MFS_Sugar_Transporters"/>
</dbReference>
<evidence type="ECO:0000256" key="8">
    <source>
        <dbReference type="SAM" id="Phobius"/>
    </source>
</evidence>
<evidence type="ECO:0000313" key="10">
    <source>
        <dbReference type="EMBL" id="OSS44007.1"/>
    </source>
</evidence>
<feature type="transmembrane region" description="Helical" evidence="8">
    <location>
        <begin position="63"/>
        <end position="87"/>
    </location>
</feature>
<feature type="region of interest" description="Disordered" evidence="7">
    <location>
        <begin position="745"/>
        <end position="767"/>
    </location>
</feature>
<evidence type="ECO:0000256" key="4">
    <source>
        <dbReference type="ARBA" id="ARBA00022692"/>
    </source>
</evidence>
<evidence type="ECO:0000256" key="5">
    <source>
        <dbReference type="ARBA" id="ARBA00022989"/>
    </source>
</evidence>
<feature type="region of interest" description="Disordered" evidence="7">
    <location>
        <begin position="572"/>
        <end position="728"/>
    </location>
</feature>
<dbReference type="SUPFAM" id="SSF103473">
    <property type="entry name" value="MFS general substrate transporter"/>
    <property type="match status" value="1"/>
</dbReference>
<feature type="transmembrane region" description="Helical" evidence="8">
    <location>
        <begin position="154"/>
        <end position="180"/>
    </location>
</feature>
<evidence type="ECO:0000256" key="6">
    <source>
        <dbReference type="ARBA" id="ARBA00023136"/>
    </source>
</evidence>
<dbReference type="PANTHER" id="PTHR48022:SF68">
    <property type="entry name" value="MAJOR FACILITATOR SUPERFAMILY (MFS) PROFILE DOMAIN-CONTAINING PROTEIN-RELATED"/>
    <property type="match status" value="1"/>
</dbReference>
<accession>A0A1Y2LLD2</accession>
<dbReference type="EMBL" id="KZ107860">
    <property type="protein sequence ID" value="OSS44007.1"/>
    <property type="molecule type" value="Genomic_DNA"/>
</dbReference>
<comment type="similarity">
    <text evidence="2">Belongs to the major facilitator superfamily. Sugar transporter (TC 2.A.1.1) family.</text>
</comment>
<dbReference type="OMA" id="RISYRTW"/>
<dbReference type="InterPro" id="IPR005829">
    <property type="entry name" value="Sugar_transporter_CS"/>
</dbReference>
<keyword evidence="3" id="KW-0813">Transport</keyword>
<feature type="transmembrane region" description="Helical" evidence="8">
    <location>
        <begin position="439"/>
        <end position="460"/>
    </location>
</feature>
<dbReference type="NCBIfam" id="TIGR00879">
    <property type="entry name" value="SP"/>
    <property type="match status" value="1"/>
</dbReference>
<dbReference type="Pfam" id="PF00083">
    <property type="entry name" value="Sugar_tr"/>
    <property type="match status" value="1"/>
</dbReference>
<evidence type="ECO:0000256" key="1">
    <source>
        <dbReference type="ARBA" id="ARBA00004141"/>
    </source>
</evidence>
<dbReference type="PRINTS" id="PR00171">
    <property type="entry name" value="SUGRTRNSPORT"/>
</dbReference>
<dbReference type="InterPro" id="IPR036259">
    <property type="entry name" value="MFS_trans_sf"/>
</dbReference>
<feature type="compositionally biased region" description="Low complexity" evidence="7">
    <location>
        <begin position="523"/>
        <end position="537"/>
    </location>
</feature>
<keyword evidence="5 8" id="KW-1133">Transmembrane helix</keyword>
<feature type="transmembrane region" description="Helical" evidence="8">
    <location>
        <begin position="376"/>
        <end position="398"/>
    </location>
</feature>
<reference evidence="10 11" key="1">
    <citation type="journal article" date="2017" name="Genome Announc.">
        <title>Genome sequence of the saprophytic ascomycete Epicoccum nigrum ICMP 19927 strain isolated from New Zealand.</title>
        <authorList>
            <person name="Fokin M."/>
            <person name="Fleetwood D."/>
            <person name="Weir B.S."/>
            <person name="Villas-Boas S.G."/>
        </authorList>
    </citation>
    <scope>NUCLEOTIDE SEQUENCE [LARGE SCALE GENOMIC DNA]</scope>
    <source>
        <strain evidence="10 11">ICMP 19927</strain>
    </source>
</reference>
<feature type="transmembrane region" description="Helical" evidence="8">
    <location>
        <begin position="12"/>
        <end position="30"/>
    </location>
</feature>
<evidence type="ECO:0000313" key="11">
    <source>
        <dbReference type="Proteomes" id="UP000193240"/>
    </source>
</evidence>
<comment type="subcellular location">
    <subcellularLocation>
        <location evidence="1">Membrane</location>
        <topology evidence="1">Multi-pass membrane protein</topology>
    </subcellularLocation>
</comment>
<sequence>MARYLGLRGGSLATVISFVCGLCFLCFGYAQGVMGGLLTVPQFLSRFPQIDTLDPSQTSFHNAWVTGLVVGSWNLGCLVSAILCILISDTLGRRRTLLLGITIWTIGEIIQASSYSFTQFIVGRAVAGFGNGFTTATAPAYQAECVKSHRKGTILMISAGAFVAAGYALSYWLTFAFAYVDSSAAWRVPIAFQTMFSLPAIALLFFLPESPRWLILTGREQEALNVLSALNDADIDDFEIKDEFLQIKDAILIMAQGSTASMFSNKERRGFHRVVLAYFVQIMQQGTGINLVLQYLSWILFTRMSYTGWLARLLAGCSATTYFLSSFIAVVGIDRFWGRRSLMMFGASGMSGCMVLITIMQYLWTERNISGARIASTVFLFAFSMFFAIGWQGMAWLYQVEIVPLRIRGPANAFSTSANWMINSIIVFITPIAFNNIGYRTWIIFAATNFAIIPIVYWLYPETAFRTLEEVDVIFALTDEEPGNPWLNAVKISQHEPRWFGKRGEKRAEFQYQNSSWHHRLMNNSEGSGNSTGSDSNRPMTEKDLAENEFNNSLQPPEAALGSVNTNCYADKNSYRPASPESPIDPRLCPPSSSSDTSPTSTMANKKSHKKSSRTHHKDSLSSEPTLIHHDSQDSANSPTTHRNKSSRDTWCQSKESLTSPEGTRHHNSAPLPPLPVTYQAQSRSNSSSPPSPLVRAVSRGRQPRQTRSRPTTADTYHSFFDDQESDHHAITADERIETESITSFGYPGRLDSDTQRGIGRTASDRETYLPDGLAEELNLERRLSNGSENRRRFAARDAGRAF</sequence>
<dbReference type="InParanoid" id="A0A1Y2LLD2"/>
<feature type="transmembrane region" description="Helical" evidence="8">
    <location>
        <begin position="309"/>
        <end position="330"/>
    </location>
</feature>
<proteinExistence type="inferred from homology"/>
<feature type="compositionally biased region" description="Polar residues" evidence="7">
    <location>
        <begin position="649"/>
        <end position="662"/>
    </location>
</feature>
<dbReference type="InterPro" id="IPR003663">
    <property type="entry name" value="Sugar/inositol_transpt"/>
</dbReference>
<evidence type="ECO:0000259" key="9">
    <source>
        <dbReference type="PROSITE" id="PS50850"/>
    </source>
</evidence>
<dbReference type="GO" id="GO:0005351">
    <property type="term" value="F:carbohydrate:proton symporter activity"/>
    <property type="evidence" value="ECO:0007669"/>
    <property type="project" value="TreeGrafter"/>
</dbReference>
<name>A0A1Y2LLD2_EPING</name>
<dbReference type="GO" id="GO:0016020">
    <property type="term" value="C:membrane"/>
    <property type="evidence" value="ECO:0007669"/>
    <property type="project" value="UniProtKB-SubCell"/>
</dbReference>
<dbReference type="PANTHER" id="PTHR48022">
    <property type="entry name" value="PLASTIDIC GLUCOSE TRANSPORTER 4"/>
    <property type="match status" value="1"/>
</dbReference>
<dbReference type="PROSITE" id="PS00217">
    <property type="entry name" value="SUGAR_TRANSPORT_2"/>
    <property type="match status" value="1"/>
</dbReference>
<feature type="compositionally biased region" description="Low complexity" evidence="7">
    <location>
        <begin position="590"/>
        <end position="602"/>
    </location>
</feature>
<organism evidence="10 11">
    <name type="scientific">Epicoccum nigrum</name>
    <name type="common">Soil fungus</name>
    <name type="synonym">Epicoccum purpurascens</name>
    <dbReference type="NCBI Taxonomy" id="105696"/>
    <lineage>
        <taxon>Eukaryota</taxon>
        <taxon>Fungi</taxon>
        <taxon>Dikarya</taxon>
        <taxon>Ascomycota</taxon>
        <taxon>Pezizomycotina</taxon>
        <taxon>Dothideomycetes</taxon>
        <taxon>Pleosporomycetidae</taxon>
        <taxon>Pleosporales</taxon>
        <taxon>Pleosporineae</taxon>
        <taxon>Didymellaceae</taxon>
        <taxon>Epicoccum</taxon>
    </lineage>
</organism>
<keyword evidence="4 8" id="KW-0812">Transmembrane</keyword>